<evidence type="ECO:0008006" key="3">
    <source>
        <dbReference type="Google" id="ProtNLM"/>
    </source>
</evidence>
<feature type="non-terminal residue" evidence="1">
    <location>
        <position position="1"/>
    </location>
</feature>
<reference evidence="1" key="1">
    <citation type="submission" date="2022-03" db="EMBL/GenBank/DDBJ databases">
        <title>Draft genome sequence of Aduncisulcus paluster, a free-living microaerophilic Fornicata.</title>
        <authorList>
            <person name="Yuyama I."/>
            <person name="Kume K."/>
            <person name="Tamura T."/>
            <person name="Inagaki Y."/>
            <person name="Hashimoto T."/>
        </authorList>
    </citation>
    <scope>NUCLEOTIDE SEQUENCE</scope>
    <source>
        <strain evidence="1">NY0171</strain>
    </source>
</reference>
<feature type="non-terminal residue" evidence="1">
    <location>
        <position position="137"/>
    </location>
</feature>
<protein>
    <recommendedName>
        <fullName evidence="3">PEGA domain-containing protein</fullName>
    </recommendedName>
</protein>
<name>A0ABQ5K402_9EUKA</name>
<evidence type="ECO:0000313" key="2">
    <source>
        <dbReference type="Proteomes" id="UP001057375"/>
    </source>
</evidence>
<evidence type="ECO:0000313" key="1">
    <source>
        <dbReference type="EMBL" id="GKT27294.1"/>
    </source>
</evidence>
<organism evidence="1 2">
    <name type="scientific">Aduncisulcus paluster</name>
    <dbReference type="NCBI Taxonomy" id="2918883"/>
    <lineage>
        <taxon>Eukaryota</taxon>
        <taxon>Metamonada</taxon>
        <taxon>Carpediemonas-like organisms</taxon>
        <taxon>Aduncisulcus</taxon>
    </lineage>
</organism>
<comment type="caution">
    <text evidence="1">The sequence shown here is derived from an EMBL/GenBank/DDBJ whole genome shotgun (WGS) entry which is preliminary data.</text>
</comment>
<sequence>VVIDGQKWPVYTGESVTVPSGQHTVTILEKAETYSNTIRHFTGEITAASREGRDIVMTYTDRGSVFATLDKAVESLLIDGVERTLDPIYKDGDFTYKLPAGHHTAVFRSSATNTAGRLIYKTRELRLANIRSEQGVL</sequence>
<keyword evidence="2" id="KW-1185">Reference proteome</keyword>
<accession>A0ABQ5K402</accession>
<gene>
    <name evidence="1" type="ORF">ADUPG1_004754</name>
</gene>
<proteinExistence type="predicted"/>
<dbReference type="Proteomes" id="UP001057375">
    <property type="component" value="Unassembled WGS sequence"/>
</dbReference>
<dbReference type="EMBL" id="BQXS01007362">
    <property type="protein sequence ID" value="GKT27294.1"/>
    <property type="molecule type" value="Genomic_DNA"/>
</dbReference>